<accession>A0A7R9LBX2</accession>
<dbReference type="EMBL" id="CAJPVJ010000312">
    <property type="protein sequence ID" value="CAG2162023.1"/>
    <property type="molecule type" value="Genomic_DNA"/>
</dbReference>
<keyword evidence="2" id="KW-1185">Reference proteome</keyword>
<gene>
    <name evidence="1" type="ORF">ONB1V03_LOCUS1624</name>
</gene>
<protein>
    <submittedName>
        <fullName evidence="1">Uncharacterized protein</fullName>
    </submittedName>
</protein>
<dbReference type="Proteomes" id="UP000728032">
    <property type="component" value="Unassembled WGS sequence"/>
</dbReference>
<organism evidence="1">
    <name type="scientific">Oppiella nova</name>
    <dbReference type="NCBI Taxonomy" id="334625"/>
    <lineage>
        <taxon>Eukaryota</taxon>
        <taxon>Metazoa</taxon>
        <taxon>Ecdysozoa</taxon>
        <taxon>Arthropoda</taxon>
        <taxon>Chelicerata</taxon>
        <taxon>Arachnida</taxon>
        <taxon>Acari</taxon>
        <taxon>Acariformes</taxon>
        <taxon>Sarcoptiformes</taxon>
        <taxon>Oribatida</taxon>
        <taxon>Brachypylina</taxon>
        <taxon>Oppioidea</taxon>
        <taxon>Oppiidae</taxon>
        <taxon>Oppiella</taxon>
    </lineage>
</organism>
<sequence>MAGVTDRPFRTLCKYFGAGHARRFQHKLQALNQINWLRQHVIKLQMVRKLSISIWDAQQKKFGIAER</sequence>
<reference evidence="1" key="1">
    <citation type="submission" date="2020-11" db="EMBL/GenBank/DDBJ databases">
        <authorList>
            <person name="Tran Van P."/>
        </authorList>
    </citation>
    <scope>NUCLEOTIDE SEQUENCE</scope>
</reference>
<dbReference type="EMBL" id="OC915137">
    <property type="protein sequence ID" value="CAD7638838.1"/>
    <property type="molecule type" value="Genomic_DNA"/>
</dbReference>
<name>A0A7R9LBX2_9ACAR</name>
<evidence type="ECO:0000313" key="2">
    <source>
        <dbReference type="Proteomes" id="UP000728032"/>
    </source>
</evidence>
<dbReference type="AlphaFoldDB" id="A0A7R9LBX2"/>
<proteinExistence type="predicted"/>
<evidence type="ECO:0000313" key="1">
    <source>
        <dbReference type="EMBL" id="CAD7638838.1"/>
    </source>
</evidence>